<feature type="chain" id="PRO_5006621945" description="GPI-anchored surface protein" evidence="1">
    <location>
        <begin position="20"/>
        <end position="101"/>
    </location>
</feature>
<protein>
    <recommendedName>
        <fullName evidence="4">GPI-anchored surface protein</fullName>
    </recommendedName>
</protein>
<proteinExistence type="predicted"/>
<reference evidence="3" key="1">
    <citation type="submission" date="2015-09" db="EMBL/GenBank/DDBJ databases">
        <authorList>
            <consortium name="Pathogen Informatics"/>
        </authorList>
    </citation>
    <scope>NUCLEOTIDE SEQUENCE [LARGE SCALE GENOMIC DNA]</scope>
    <source>
        <strain evidence="3">Lake Konstanz</strain>
    </source>
</reference>
<accession>A0A0S4J2J3</accession>
<dbReference type="EMBL" id="CYKH01001134">
    <property type="protein sequence ID" value="CUG84952.1"/>
    <property type="molecule type" value="Genomic_DNA"/>
</dbReference>
<evidence type="ECO:0000313" key="2">
    <source>
        <dbReference type="EMBL" id="CUG84952.1"/>
    </source>
</evidence>
<evidence type="ECO:0000256" key="1">
    <source>
        <dbReference type="SAM" id="SignalP"/>
    </source>
</evidence>
<gene>
    <name evidence="2" type="ORF">BSAL_89145</name>
</gene>
<feature type="signal peptide" evidence="1">
    <location>
        <begin position="1"/>
        <end position="19"/>
    </location>
</feature>
<organism evidence="2 3">
    <name type="scientific">Bodo saltans</name>
    <name type="common">Flagellated protozoan</name>
    <dbReference type="NCBI Taxonomy" id="75058"/>
    <lineage>
        <taxon>Eukaryota</taxon>
        <taxon>Discoba</taxon>
        <taxon>Euglenozoa</taxon>
        <taxon>Kinetoplastea</taxon>
        <taxon>Metakinetoplastina</taxon>
        <taxon>Eubodonida</taxon>
        <taxon>Bodonidae</taxon>
        <taxon>Bodo</taxon>
    </lineage>
</organism>
<dbReference type="AlphaFoldDB" id="A0A0S4J2J3"/>
<evidence type="ECO:0008006" key="4">
    <source>
        <dbReference type="Google" id="ProtNLM"/>
    </source>
</evidence>
<name>A0A0S4J2J3_BODSA</name>
<dbReference type="Proteomes" id="UP000051952">
    <property type="component" value="Unassembled WGS sequence"/>
</dbReference>
<sequence>TVLIIKVLIMFSVISPSAPVQLPADRVVLGVCITGGWPLWEGVLKTAGQLDQAVAVKRVHCNRAAAVARRVAALVNHNHHHQHVLVLGLVDVTPTESYVDV</sequence>
<keyword evidence="1" id="KW-0732">Signal</keyword>
<keyword evidence="3" id="KW-1185">Reference proteome</keyword>
<feature type="non-terminal residue" evidence="2">
    <location>
        <position position="1"/>
    </location>
</feature>
<dbReference type="VEuPathDB" id="TriTrypDB:BSAL_89145"/>
<evidence type="ECO:0000313" key="3">
    <source>
        <dbReference type="Proteomes" id="UP000051952"/>
    </source>
</evidence>